<organism evidence="1 2">
    <name type="scientific">Phytophthora fragariaefolia</name>
    <dbReference type="NCBI Taxonomy" id="1490495"/>
    <lineage>
        <taxon>Eukaryota</taxon>
        <taxon>Sar</taxon>
        <taxon>Stramenopiles</taxon>
        <taxon>Oomycota</taxon>
        <taxon>Peronosporomycetes</taxon>
        <taxon>Peronosporales</taxon>
        <taxon>Peronosporaceae</taxon>
        <taxon>Phytophthora</taxon>
    </lineage>
</organism>
<protein>
    <submittedName>
        <fullName evidence="1">Unnamed protein product</fullName>
    </submittedName>
</protein>
<evidence type="ECO:0000313" key="1">
    <source>
        <dbReference type="EMBL" id="GMF21714.1"/>
    </source>
</evidence>
<keyword evidence="2" id="KW-1185">Reference proteome</keyword>
<proteinExistence type="predicted"/>
<dbReference type="OrthoDB" id="10441101at2759"/>
<sequence length="263" mass="29103">MINGLCCLIDRERIDSCLAGGSARNTTKFTFNSNMELTNYDISSLPFDSLVILMTLTGATLDVPGHGVSYIQLISSGDGFITIRNAADSWTCVTITAWRGLGKFEEPGAATSFQLKVSPTGRIVFVNPSTGFALEIQTQGQDKHLVCSKGYVSESQSWILLQQHKWEPREDVSIVTQMLREAASDEDVLVGRRRLIMGLIDSRKSVREVEEILKLSYGSSTVIEASAMMKTTSPERRLQVLKLLELGKTIDEIRQSLTLIYGM</sequence>
<name>A0A9W6WXV3_9STRA</name>
<dbReference type="EMBL" id="BSXT01000235">
    <property type="protein sequence ID" value="GMF21714.1"/>
    <property type="molecule type" value="Genomic_DNA"/>
</dbReference>
<gene>
    <name evidence="1" type="ORF">Pfra01_000297700</name>
</gene>
<dbReference type="AlphaFoldDB" id="A0A9W6WXV3"/>
<dbReference type="Proteomes" id="UP001165121">
    <property type="component" value="Unassembled WGS sequence"/>
</dbReference>
<accession>A0A9W6WXV3</accession>
<evidence type="ECO:0000313" key="2">
    <source>
        <dbReference type="Proteomes" id="UP001165121"/>
    </source>
</evidence>
<comment type="caution">
    <text evidence="1">The sequence shown here is derived from an EMBL/GenBank/DDBJ whole genome shotgun (WGS) entry which is preliminary data.</text>
</comment>
<reference evidence="1" key="1">
    <citation type="submission" date="2023-04" db="EMBL/GenBank/DDBJ databases">
        <title>Phytophthora fragariaefolia NBRC 109709.</title>
        <authorList>
            <person name="Ichikawa N."/>
            <person name="Sato H."/>
            <person name="Tonouchi N."/>
        </authorList>
    </citation>
    <scope>NUCLEOTIDE SEQUENCE</scope>
    <source>
        <strain evidence="1">NBRC 109709</strain>
    </source>
</reference>